<proteinExistence type="predicted"/>
<sequence length="157" mass="17328">MSGADKVLLVCRVLVPLAMESNPLHVARQPVAQPPHQPCSFNDGNSMGLDCDRHITESAVICFLLLVDLAVTLEDRGGGETFPTFWTCIRLLFGMTPVKEIQYIIAGKGRSLVCDVICRSSIDLEMNLRPHDTQQNGSDERFIAGYNKRCYGAPGLY</sequence>
<organism evidence="1">
    <name type="scientific">Spodoptera frugiperda</name>
    <name type="common">Fall armyworm</name>
    <dbReference type="NCBI Taxonomy" id="7108"/>
    <lineage>
        <taxon>Eukaryota</taxon>
        <taxon>Metazoa</taxon>
        <taxon>Ecdysozoa</taxon>
        <taxon>Arthropoda</taxon>
        <taxon>Hexapoda</taxon>
        <taxon>Insecta</taxon>
        <taxon>Pterygota</taxon>
        <taxon>Neoptera</taxon>
        <taxon>Endopterygota</taxon>
        <taxon>Lepidoptera</taxon>
        <taxon>Glossata</taxon>
        <taxon>Ditrysia</taxon>
        <taxon>Noctuoidea</taxon>
        <taxon>Noctuidae</taxon>
        <taxon>Amphipyrinae</taxon>
        <taxon>Spodoptera</taxon>
    </lineage>
</organism>
<gene>
    <name evidence="1" type="ORF">SFRICE_005607</name>
</gene>
<accession>A0A2H1VU21</accession>
<name>A0A2H1VU21_SPOFR</name>
<dbReference type="EMBL" id="ODYU01004452">
    <property type="protein sequence ID" value="SOQ44335.1"/>
    <property type="molecule type" value="Genomic_DNA"/>
</dbReference>
<reference evidence="1" key="1">
    <citation type="submission" date="2016-07" db="EMBL/GenBank/DDBJ databases">
        <authorList>
            <person name="Bretaudeau A."/>
        </authorList>
    </citation>
    <scope>NUCLEOTIDE SEQUENCE</scope>
    <source>
        <strain evidence="1">Rice</strain>
        <tissue evidence="1">Whole body</tissue>
    </source>
</reference>
<evidence type="ECO:0000313" key="1">
    <source>
        <dbReference type="EMBL" id="SOQ44335.1"/>
    </source>
</evidence>
<dbReference type="AlphaFoldDB" id="A0A2H1VU21"/>
<protein>
    <submittedName>
        <fullName evidence="1">SFRICE_005607</fullName>
    </submittedName>
</protein>